<dbReference type="InterPro" id="IPR036259">
    <property type="entry name" value="MFS_trans_sf"/>
</dbReference>
<feature type="transmembrane region" description="Helical" evidence="7">
    <location>
        <begin position="131"/>
        <end position="154"/>
    </location>
</feature>
<feature type="transmembrane region" description="Helical" evidence="7">
    <location>
        <begin position="261"/>
        <end position="285"/>
    </location>
</feature>
<dbReference type="InterPro" id="IPR011701">
    <property type="entry name" value="MFS"/>
</dbReference>
<evidence type="ECO:0000313" key="9">
    <source>
        <dbReference type="EMBL" id="WIM99853.1"/>
    </source>
</evidence>
<dbReference type="SUPFAM" id="SSF103473">
    <property type="entry name" value="MFS general substrate transporter"/>
    <property type="match status" value="1"/>
</dbReference>
<sequence length="485" mass="49697">MSFRTRLALPVACYVVLLVSALQTLVVPVVANIRADLDVSTSAASWVVTANLLAAAVLTPMLGRLGDLYGRRPVMLGVLAVVLLGSVLAATTSSLPLLLVGRVAQAASFGLFPLSIGVLREELPPHRLTGAMALVSGMLSVGAGFGLVVTGLLMRHGGDYHQLFWLSTTLTAVGLAGVWLLPARRGAATGTLDGAGAALLGLGLVLLILPLEEGNDWGWASARVLGSLAAAAVVLTVFVLFERRVTHPLVSTRMLSHRPIVVANAAGLFLGFAMFAVFLAVSALVQTPHALAGYGFGASVLAASLVYLLPGTAGGVITAPLGGRLVARFGAKTTLVIAALLAGAGFVLLAVLHAATWQVIVGALVVNTAVTFGYAALPALLIAHVEPAETGIANSVNSIARSVGMSLGTAFVVTMLTRNPIPGPLPLPREAQFVTIFVIGAVLAALAAVTVAWLLPRTRQPKLTAAEVEADEVLGAAGLELPVPR</sequence>
<evidence type="ECO:0000256" key="2">
    <source>
        <dbReference type="ARBA" id="ARBA00022448"/>
    </source>
</evidence>
<evidence type="ECO:0000256" key="5">
    <source>
        <dbReference type="ARBA" id="ARBA00022989"/>
    </source>
</evidence>
<dbReference type="Gene3D" id="1.20.1250.20">
    <property type="entry name" value="MFS general substrate transporter like domains"/>
    <property type="match status" value="2"/>
</dbReference>
<feature type="transmembrane region" description="Helical" evidence="7">
    <location>
        <begin position="217"/>
        <end position="241"/>
    </location>
</feature>
<comment type="subcellular location">
    <subcellularLocation>
        <location evidence="1">Cell membrane</location>
        <topology evidence="1">Multi-pass membrane protein</topology>
    </subcellularLocation>
</comment>
<evidence type="ECO:0000256" key="1">
    <source>
        <dbReference type="ARBA" id="ARBA00004651"/>
    </source>
</evidence>
<reference evidence="9 10" key="1">
    <citation type="submission" date="2023-06" db="EMBL/GenBank/DDBJ databases">
        <authorList>
            <person name="Yushchuk O."/>
            <person name="Binda E."/>
            <person name="Ruckert-Reed C."/>
            <person name="Fedorenko V."/>
            <person name="Kalinowski J."/>
            <person name="Marinelli F."/>
        </authorList>
    </citation>
    <scope>NUCLEOTIDE SEQUENCE [LARGE SCALE GENOMIC DNA]</scope>
    <source>
        <strain evidence="9 10">NRRL 3884</strain>
    </source>
</reference>
<dbReference type="InterPro" id="IPR020846">
    <property type="entry name" value="MFS_dom"/>
</dbReference>
<feature type="transmembrane region" description="Helical" evidence="7">
    <location>
        <begin position="74"/>
        <end position="93"/>
    </location>
</feature>
<keyword evidence="4 7" id="KW-0812">Transmembrane</keyword>
<organism evidence="9 10">
    <name type="scientific">Actinoplanes oblitus</name>
    <dbReference type="NCBI Taxonomy" id="3040509"/>
    <lineage>
        <taxon>Bacteria</taxon>
        <taxon>Bacillati</taxon>
        <taxon>Actinomycetota</taxon>
        <taxon>Actinomycetes</taxon>
        <taxon>Micromonosporales</taxon>
        <taxon>Micromonosporaceae</taxon>
        <taxon>Actinoplanes</taxon>
    </lineage>
</organism>
<keyword evidence="2" id="KW-0813">Transport</keyword>
<evidence type="ECO:0000313" key="10">
    <source>
        <dbReference type="Proteomes" id="UP001240150"/>
    </source>
</evidence>
<evidence type="ECO:0000256" key="7">
    <source>
        <dbReference type="SAM" id="Phobius"/>
    </source>
</evidence>
<feature type="transmembrane region" description="Helical" evidence="7">
    <location>
        <begin position="357"/>
        <end position="382"/>
    </location>
</feature>
<keyword evidence="3" id="KW-1003">Cell membrane</keyword>
<dbReference type="PROSITE" id="PS50850">
    <property type="entry name" value="MFS"/>
    <property type="match status" value="1"/>
</dbReference>
<keyword evidence="10" id="KW-1185">Reference proteome</keyword>
<feature type="transmembrane region" description="Helical" evidence="7">
    <location>
        <begin position="160"/>
        <end position="180"/>
    </location>
</feature>
<evidence type="ECO:0000259" key="8">
    <source>
        <dbReference type="PROSITE" id="PS50850"/>
    </source>
</evidence>
<dbReference type="PANTHER" id="PTHR42718:SF46">
    <property type="entry name" value="BLR6921 PROTEIN"/>
    <property type="match status" value="1"/>
</dbReference>
<keyword evidence="5 7" id="KW-1133">Transmembrane helix</keyword>
<dbReference type="EMBL" id="CP126980">
    <property type="protein sequence ID" value="WIM99853.1"/>
    <property type="molecule type" value="Genomic_DNA"/>
</dbReference>
<feature type="transmembrane region" description="Helical" evidence="7">
    <location>
        <begin position="99"/>
        <end position="119"/>
    </location>
</feature>
<feature type="domain" description="Major facilitator superfamily (MFS) profile" evidence="8">
    <location>
        <begin position="8"/>
        <end position="459"/>
    </location>
</feature>
<accession>A0ABY8WTB3</accession>
<feature type="transmembrane region" description="Helical" evidence="7">
    <location>
        <begin position="192"/>
        <end position="211"/>
    </location>
</feature>
<evidence type="ECO:0000256" key="6">
    <source>
        <dbReference type="ARBA" id="ARBA00023136"/>
    </source>
</evidence>
<keyword evidence="6 7" id="KW-0472">Membrane</keyword>
<feature type="transmembrane region" description="Helical" evidence="7">
    <location>
        <begin position="433"/>
        <end position="455"/>
    </location>
</feature>
<name>A0ABY8WTB3_9ACTN</name>
<feature type="transmembrane region" description="Helical" evidence="7">
    <location>
        <begin position="403"/>
        <end position="421"/>
    </location>
</feature>
<gene>
    <name evidence="9" type="ORF">ACTOB_003519</name>
</gene>
<feature type="transmembrane region" description="Helical" evidence="7">
    <location>
        <begin position="43"/>
        <end position="62"/>
    </location>
</feature>
<dbReference type="Pfam" id="PF07690">
    <property type="entry name" value="MFS_1"/>
    <property type="match status" value="1"/>
</dbReference>
<dbReference type="Proteomes" id="UP001240150">
    <property type="component" value="Chromosome"/>
</dbReference>
<proteinExistence type="predicted"/>
<feature type="transmembrane region" description="Helical" evidence="7">
    <location>
        <begin position="329"/>
        <end position="351"/>
    </location>
</feature>
<protein>
    <submittedName>
        <fullName evidence="9">MFS transporter</fullName>
    </submittedName>
</protein>
<feature type="transmembrane region" description="Helical" evidence="7">
    <location>
        <begin position="7"/>
        <end position="31"/>
    </location>
</feature>
<evidence type="ECO:0000256" key="3">
    <source>
        <dbReference type="ARBA" id="ARBA00022475"/>
    </source>
</evidence>
<dbReference type="RefSeq" id="WP_284921292.1">
    <property type="nucleotide sequence ID" value="NZ_CP126980.1"/>
</dbReference>
<evidence type="ECO:0000256" key="4">
    <source>
        <dbReference type="ARBA" id="ARBA00022692"/>
    </source>
</evidence>
<dbReference type="PANTHER" id="PTHR42718">
    <property type="entry name" value="MAJOR FACILITATOR SUPERFAMILY MULTIDRUG TRANSPORTER MFSC"/>
    <property type="match status" value="1"/>
</dbReference>